<evidence type="ECO:0000256" key="12">
    <source>
        <dbReference type="SAM" id="MobiDB-lite"/>
    </source>
</evidence>
<dbReference type="PROSITE" id="PS00606">
    <property type="entry name" value="KS3_1"/>
    <property type="match status" value="1"/>
</dbReference>
<evidence type="ECO:0000256" key="5">
    <source>
        <dbReference type="ARBA" id="ARBA00022553"/>
    </source>
</evidence>
<dbReference type="InterPro" id="IPR014031">
    <property type="entry name" value="Ketoacyl_synth_C"/>
</dbReference>
<protein>
    <submittedName>
        <fullName evidence="16">Type I polyketide synthase</fullName>
    </submittedName>
</protein>
<gene>
    <name evidence="16" type="ORF">GCM10009544_57300</name>
</gene>
<dbReference type="SUPFAM" id="SSF52151">
    <property type="entry name" value="FabD/lysophospholipase-like"/>
    <property type="match status" value="1"/>
</dbReference>
<dbReference type="Pfam" id="PF02801">
    <property type="entry name" value="Ketoacyl-synt_C"/>
    <property type="match status" value="1"/>
</dbReference>
<feature type="domain" description="Carrier" evidence="13">
    <location>
        <begin position="1980"/>
        <end position="2058"/>
    </location>
</feature>
<dbReference type="Gene3D" id="1.10.1200.10">
    <property type="entry name" value="ACP-like"/>
    <property type="match status" value="1"/>
</dbReference>
<comment type="pathway">
    <text evidence="2">Antibiotic biosynthesis.</text>
</comment>
<keyword evidence="7" id="KW-0677">Repeat</keyword>
<dbReference type="InterPro" id="IPR049551">
    <property type="entry name" value="PKS_DH_C"/>
</dbReference>
<evidence type="ECO:0000313" key="17">
    <source>
        <dbReference type="Proteomes" id="UP001499895"/>
    </source>
</evidence>
<evidence type="ECO:0000259" key="14">
    <source>
        <dbReference type="PROSITE" id="PS52004"/>
    </source>
</evidence>
<dbReference type="InterPro" id="IPR011032">
    <property type="entry name" value="GroES-like_sf"/>
</dbReference>
<dbReference type="InterPro" id="IPR049552">
    <property type="entry name" value="PKS_DH_N"/>
</dbReference>
<dbReference type="InterPro" id="IPR057326">
    <property type="entry name" value="KR_dom"/>
</dbReference>
<evidence type="ECO:0000256" key="4">
    <source>
        <dbReference type="ARBA" id="ARBA00022490"/>
    </source>
</evidence>
<keyword evidence="6" id="KW-0808">Transferase</keyword>
<dbReference type="Gene3D" id="3.40.50.720">
    <property type="entry name" value="NAD(P)-binding Rossmann-like Domain"/>
    <property type="match status" value="3"/>
</dbReference>
<evidence type="ECO:0000259" key="13">
    <source>
        <dbReference type="PROSITE" id="PS50075"/>
    </source>
</evidence>
<dbReference type="Pfam" id="PF14765">
    <property type="entry name" value="PS-DH"/>
    <property type="match status" value="1"/>
</dbReference>
<feature type="active site" description="Proton acceptor; for dehydratase activity" evidence="11">
    <location>
        <position position="940"/>
    </location>
</feature>
<dbReference type="Gene3D" id="3.90.180.10">
    <property type="entry name" value="Medium-chain alcohol dehydrogenases, catalytic domain"/>
    <property type="match status" value="1"/>
</dbReference>
<dbReference type="InterPro" id="IPR042104">
    <property type="entry name" value="PKS_dehydratase_sf"/>
</dbReference>
<dbReference type="PANTHER" id="PTHR43775:SF37">
    <property type="entry name" value="SI:DKEY-61P9.11"/>
    <property type="match status" value="1"/>
</dbReference>
<dbReference type="Pfam" id="PF00698">
    <property type="entry name" value="Acyl_transf_1"/>
    <property type="match status" value="1"/>
</dbReference>
<dbReference type="SUPFAM" id="SSF50129">
    <property type="entry name" value="GroES-like"/>
    <property type="match status" value="1"/>
</dbReference>
<evidence type="ECO:0000256" key="9">
    <source>
        <dbReference type="ARBA" id="ARBA00023268"/>
    </source>
</evidence>
<evidence type="ECO:0000256" key="3">
    <source>
        <dbReference type="ARBA" id="ARBA00022450"/>
    </source>
</evidence>
<dbReference type="SMART" id="SM00826">
    <property type="entry name" value="PKS_DH"/>
    <property type="match status" value="1"/>
</dbReference>
<dbReference type="SMART" id="SM00825">
    <property type="entry name" value="PKS_KS"/>
    <property type="match status" value="1"/>
</dbReference>
<dbReference type="InterPro" id="IPR016036">
    <property type="entry name" value="Malonyl_transacylase_ACP-bd"/>
</dbReference>
<dbReference type="SMART" id="SM00829">
    <property type="entry name" value="PKS_ER"/>
    <property type="match status" value="1"/>
</dbReference>
<evidence type="ECO:0000256" key="11">
    <source>
        <dbReference type="PROSITE-ProRule" id="PRU01363"/>
    </source>
</evidence>
<name>A0ABP3KX29_9ACTN</name>
<dbReference type="PANTHER" id="PTHR43775">
    <property type="entry name" value="FATTY ACID SYNTHASE"/>
    <property type="match status" value="1"/>
</dbReference>
<dbReference type="InterPro" id="IPR036736">
    <property type="entry name" value="ACP-like_sf"/>
</dbReference>
<keyword evidence="4" id="KW-0963">Cytoplasm</keyword>
<dbReference type="InterPro" id="IPR050091">
    <property type="entry name" value="PKS_NRPS_Biosynth_Enz"/>
</dbReference>
<dbReference type="InterPro" id="IPR016039">
    <property type="entry name" value="Thiolase-like"/>
</dbReference>
<feature type="active site" description="Proton donor; for dehydratase activity" evidence="11">
    <location>
        <position position="1111"/>
    </location>
</feature>
<dbReference type="Pfam" id="PF22336">
    <property type="entry name" value="RhiE-like_linker"/>
    <property type="match status" value="1"/>
</dbReference>
<keyword evidence="8" id="KW-0045">Antibiotic biosynthesis</keyword>
<dbReference type="SMART" id="SM00823">
    <property type="entry name" value="PKS_PP"/>
    <property type="match status" value="1"/>
</dbReference>
<comment type="subcellular location">
    <subcellularLocation>
        <location evidence="1">Cytoplasm</location>
    </subcellularLocation>
</comment>
<dbReference type="SUPFAM" id="SSF51735">
    <property type="entry name" value="NAD(P)-binding Rossmann-fold domains"/>
    <property type="match status" value="3"/>
</dbReference>
<evidence type="ECO:0000313" key="16">
    <source>
        <dbReference type="EMBL" id="GAA0488695.1"/>
    </source>
</evidence>
<feature type="domain" description="Ketosynthase family 3 (KS3)" evidence="14">
    <location>
        <begin position="13"/>
        <end position="435"/>
    </location>
</feature>
<keyword evidence="17" id="KW-1185">Reference proteome</keyword>
<dbReference type="SUPFAM" id="SSF53901">
    <property type="entry name" value="Thiolase-like"/>
    <property type="match status" value="1"/>
</dbReference>
<proteinExistence type="predicted"/>
<dbReference type="InterPro" id="IPR036291">
    <property type="entry name" value="NAD(P)-bd_dom_sf"/>
</dbReference>
<evidence type="ECO:0000256" key="6">
    <source>
        <dbReference type="ARBA" id="ARBA00022679"/>
    </source>
</evidence>
<keyword evidence="3" id="KW-0596">Phosphopantetheine</keyword>
<feature type="region of interest" description="N-terminal hotdog fold" evidence="11">
    <location>
        <begin position="907"/>
        <end position="1030"/>
    </location>
</feature>
<dbReference type="InterPro" id="IPR020807">
    <property type="entry name" value="PKS_DH"/>
</dbReference>
<dbReference type="InterPro" id="IPR014043">
    <property type="entry name" value="Acyl_transferase_dom"/>
</dbReference>
<dbReference type="InterPro" id="IPR020843">
    <property type="entry name" value="ER"/>
</dbReference>
<dbReference type="InterPro" id="IPR016035">
    <property type="entry name" value="Acyl_Trfase/lysoPLipase"/>
</dbReference>
<feature type="compositionally biased region" description="Basic residues" evidence="12">
    <location>
        <begin position="2080"/>
        <end position="2089"/>
    </location>
</feature>
<feature type="domain" description="PKS/mFAS DH" evidence="15">
    <location>
        <begin position="907"/>
        <end position="1195"/>
    </location>
</feature>
<dbReference type="PROSITE" id="PS50075">
    <property type="entry name" value="CARRIER"/>
    <property type="match status" value="1"/>
</dbReference>
<accession>A0ABP3KX29</accession>
<dbReference type="InterPro" id="IPR009081">
    <property type="entry name" value="PP-bd_ACP"/>
</dbReference>
<dbReference type="InterPro" id="IPR014030">
    <property type="entry name" value="Ketoacyl_synth_N"/>
</dbReference>
<organism evidence="16 17">
    <name type="scientific">Streptomyces stramineus</name>
    <dbReference type="NCBI Taxonomy" id="173861"/>
    <lineage>
        <taxon>Bacteria</taxon>
        <taxon>Bacillati</taxon>
        <taxon>Actinomycetota</taxon>
        <taxon>Actinomycetes</taxon>
        <taxon>Kitasatosporales</taxon>
        <taxon>Streptomycetaceae</taxon>
        <taxon>Streptomyces</taxon>
    </lineage>
</organism>
<dbReference type="Pfam" id="PF08659">
    <property type="entry name" value="KR"/>
    <property type="match status" value="1"/>
</dbReference>
<evidence type="ECO:0000256" key="2">
    <source>
        <dbReference type="ARBA" id="ARBA00004792"/>
    </source>
</evidence>
<dbReference type="InterPro" id="IPR054514">
    <property type="entry name" value="RhiE-like_linker"/>
</dbReference>
<keyword evidence="5" id="KW-0597">Phosphoprotein</keyword>
<feature type="region of interest" description="Disordered" evidence="12">
    <location>
        <begin position="2060"/>
        <end position="2089"/>
    </location>
</feature>
<dbReference type="PROSITE" id="PS00012">
    <property type="entry name" value="PHOSPHOPANTETHEINE"/>
    <property type="match status" value="1"/>
</dbReference>
<dbReference type="Pfam" id="PF00109">
    <property type="entry name" value="ketoacyl-synt"/>
    <property type="match status" value="1"/>
</dbReference>
<dbReference type="PROSITE" id="PS52019">
    <property type="entry name" value="PKS_MFAS_DH"/>
    <property type="match status" value="1"/>
</dbReference>
<dbReference type="SUPFAM" id="SSF47336">
    <property type="entry name" value="ACP-like"/>
    <property type="match status" value="1"/>
</dbReference>
<dbReference type="InterPro" id="IPR013968">
    <property type="entry name" value="PKS_KR"/>
</dbReference>
<dbReference type="Gene3D" id="3.30.70.3290">
    <property type="match status" value="1"/>
</dbReference>
<evidence type="ECO:0000256" key="1">
    <source>
        <dbReference type="ARBA" id="ARBA00004496"/>
    </source>
</evidence>
<keyword evidence="10" id="KW-0012">Acyltransferase</keyword>
<dbReference type="InterPro" id="IPR020806">
    <property type="entry name" value="PKS_PP-bd"/>
</dbReference>
<dbReference type="Proteomes" id="UP001499895">
    <property type="component" value="Unassembled WGS sequence"/>
</dbReference>
<dbReference type="SMART" id="SM01294">
    <property type="entry name" value="PKS_PP_betabranch"/>
    <property type="match status" value="1"/>
</dbReference>
<dbReference type="Gene3D" id="3.40.47.10">
    <property type="match status" value="1"/>
</dbReference>
<feature type="region of interest" description="C-terminal hotdog fold" evidence="11">
    <location>
        <begin position="1045"/>
        <end position="1195"/>
    </location>
</feature>
<keyword evidence="9" id="KW-0511">Multifunctional enzyme</keyword>
<comment type="caution">
    <text evidence="16">The sequence shown here is derived from an EMBL/GenBank/DDBJ whole genome shotgun (WGS) entry which is preliminary data.</text>
</comment>
<dbReference type="InterPro" id="IPR006162">
    <property type="entry name" value="Ppantetheine_attach_site"/>
</dbReference>
<dbReference type="Gene3D" id="3.40.366.10">
    <property type="entry name" value="Malonyl-Coenzyme A Acyl Carrier Protein, domain 2"/>
    <property type="match status" value="1"/>
</dbReference>
<dbReference type="EMBL" id="BAAAHB010000107">
    <property type="protein sequence ID" value="GAA0488695.1"/>
    <property type="molecule type" value="Genomic_DNA"/>
</dbReference>
<evidence type="ECO:0000259" key="15">
    <source>
        <dbReference type="PROSITE" id="PS52019"/>
    </source>
</evidence>
<dbReference type="PROSITE" id="PS52004">
    <property type="entry name" value="KS3_2"/>
    <property type="match status" value="1"/>
</dbReference>
<dbReference type="InterPro" id="IPR049900">
    <property type="entry name" value="PKS_mFAS_DH"/>
</dbReference>
<dbReference type="Pfam" id="PF21089">
    <property type="entry name" value="PKS_DH_N"/>
    <property type="match status" value="1"/>
</dbReference>
<dbReference type="SMART" id="SM00822">
    <property type="entry name" value="PKS_KR"/>
    <property type="match status" value="1"/>
</dbReference>
<dbReference type="SUPFAM" id="SSF55048">
    <property type="entry name" value="Probable ACP-binding domain of malonyl-CoA ACP transacylase"/>
    <property type="match status" value="1"/>
</dbReference>
<sequence length="2089" mass="221885">MTEYRGNSVGMPAEPVAVIGASCRLPGGVDSLSALWRLLEEERETVGPVPKDRWGAQALEQALPEQVAALIRFGGWLEGDIGAFDPQAFGMSGQEADWLDPQHRLLLMVAWEALEHAGIPLQALRGSQAGVFAGMYSMDNLLRGHRRPQEADAYWFSGAVHGVGAGRLSYLLDLHGPSLAVDTACSSSLVAVHLACQALRAGECPIAVAGGVSAALGPEVSAASARWRMYSPTGRCRAFDEGADGYLRAEGCGIVVLKLLAAAQEDGDRVLAVLRGSAVNQDGDSGQLTVPSSRAQAAVFAEALDRARVDAGRVGMVEAHGTGTPVGDPREFAAVKEVYGTGPGRCAIGSVKTNIGHTEPASGVAGLLKAIVCLRRGLVPASLHFTRWHPDIDAGGCRLFVPTRATEWPVPGRPRLAAVSSYGVGGTNAHVIVEEAPAAPSRRPPESKDLSQARVGAFLISAASPGALRKSAARLATWLEGDGAGESLRDVAYTLAVRRSYQTHRAAVVAADRGELAEGLRRLAAGRPSTAVTTGRAAPQGHGAVFVYSGHGSQWARMGQGLLGRDAAFTAALEEVEPLVRAESGFSLHGVLTARTVVSGVERVQPTLFALQVALTAMWRDRGVVPAAVIGHSMGEVAAAVVCGALSLPDGVKVICRRSRLLTRVRGGAMAVVRLPAEETARALAEGGCDQVEVAVIASPNSTAISGDATQIERLLQQWEEAGEVEAARVAVEVASHSAQMDPILAPLRDRLAEVRPQPASIPFYSTVAEDPRAPVRLDAGYWADNQRHPVRFAAAVQAAQSAGHRLFVEVNAHPLLAGAMTETLAAHGAGEAVVVPTLRRDGHEERDCAAHVAAVHCAGYPVPWNTHVEGRLVDVPSTCWEEHHHWIEPSELSRGLPSAAGVTAGHPLLGGHVLDPARPGRHLWQATVDLQRQTWLKDHQAVGGPAMAGAAWCEMALTAATHIFTEPVRKVSVRQVTFDAFLHLGEDPVHLACSAQENGGSAVWKAMARSGDDFEPHAGATLALAAEERCPDRLPVEDLRRRCPVETDLAALRARWADTCAVAYGPAFRTLQSLHLSPDNARPEALARLTVPDAARPYTGGFAWHPVLLDGCLQALLALWTSRTDLPPGTAYPQGIGELRVHGDTSTGIYCHVRADELDEHTVTGSLRLLDATGNIVARAENVRFAHAPKYPGAGRLQRYLIQHRWQPQPSAGSPSRRDTTWLLLTETQDLHPWHRDFAQALGRPALACAPPTSAPNDEAEGIRQALAIALHSAQPCTDVVVVLEPDTTTGTDNDIAAAQRAQQRTARLTATAQALTDHHPPPRLHILSHHGHAVREDDTVALGHAGLRGVLRTLLYEHPELQPTLYDTDTRTPAQEVAAQLLADDLEDEVAWRDGDRYVARLVPAPLSPAERRTTENRIDHLPVRAEPDGTTMTFTATQPPPEPAEHQVTVAVHTTCPFEDGPGAPAPHACSGTVTAAGPRASLTAGQEVAVVTTDTDLVSHLTVDDRWCVPVPAHQDAAELACSLLPYLTAHYGLHHLARIRPTDRVLIIGSRPLALAARHTATAVGAEVHALPSVTDCRDRWDIIVDTTSAPDPATHALLAPAGQLLVTTSHARQPGSQSIAARLVDTSALLNTTPTAAAGLLAEVADALLRQTLPILPVARLPLEDLARPAPSRQLAAYQWPTGTITAFLTPDRVPLVRPDGAYVITGGLGDLGVVLCRWLVGNGAGTIVLNSRSQPGQHTSALLSELRRTGTRIEVICADLAEPGTADHLLRTAERHGHSLRGVIHAAAVVDDATITGITEDLLERVWRPKARGAWLLHEACEGYDLDWWVGFSSFVSLLGSPGQTAYASASAWLDALITHRAAAGLPATGINWGALADTWAETGINARTLGDRGFATIPLDDALAGLETLLTHARTHTGFVTLNLARYLDLYPTVAASPCLSPLMPAAAPTSGAGHPSGDKAPLDALLQAPRGRRRQLLQELLTEQAAVLLGCSPDRVEPHIPLPALGMDSLITIRLRNRLQHTLSTALPRTVLHSQATITALAAYLDDHLPHLTDTNAVPPSRDRRGPAAVAKRRASTGQL</sequence>
<dbReference type="SMART" id="SM00827">
    <property type="entry name" value="PKS_AT"/>
    <property type="match status" value="1"/>
</dbReference>
<dbReference type="CDD" id="cd00833">
    <property type="entry name" value="PKS"/>
    <property type="match status" value="1"/>
</dbReference>
<reference evidence="17" key="1">
    <citation type="journal article" date="2019" name="Int. J. Syst. Evol. Microbiol.">
        <title>The Global Catalogue of Microorganisms (GCM) 10K type strain sequencing project: providing services to taxonomists for standard genome sequencing and annotation.</title>
        <authorList>
            <consortium name="The Broad Institute Genomics Platform"/>
            <consortium name="The Broad Institute Genome Sequencing Center for Infectious Disease"/>
            <person name="Wu L."/>
            <person name="Ma J."/>
        </authorList>
    </citation>
    <scope>NUCLEOTIDE SEQUENCE [LARGE SCALE GENOMIC DNA]</scope>
    <source>
        <strain evidence="17">JCM 10649</strain>
    </source>
</reference>
<dbReference type="InterPro" id="IPR018201">
    <property type="entry name" value="Ketoacyl_synth_AS"/>
</dbReference>
<dbReference type="InterPro" id="IPR001227">
    <property type="entry name" value="Ac_transferase_dom_sf"/>
</dbReference>
<dbReference type="InterPro" id="IPR020841">
    <property type="entry name" value="PKS_Beta-ketoAc_synthase_dom"/>
</dbReference>
<evidence type="ECO:0000256" key="8">
    <source>
        <dbReference type="ARBA" id="ARBA00023194"/>
    </source>
</evidence>
<evidence type="ECO:0000256" key="7">
    <source>
        <dbReference type="ARBA" id="ARBA00022737"/>
    </source>
</evidence>
<evidence type="ECO:0000256" key="10">
    <source>
        <dbReference type="ARBA" id="ARBA00023315"/>
    </source>
</evidence>
<dbReference type="Pfam" id="PF00550">
    <property type="entry name" value="PP-binding"/>
    <property type="match status" value="1"/>
</dbReference>
<dbReference type="Gene3D" id="3.10.129.110">
    <property type="entry name" value="Polyketide synthase dehydratase"/>
    <property type="match status" value="1"/>
</dbReference>